<dbReference type="InParanoid" id="D2VJE8"/>
<dbReference type="KEGG" id="ngr:NAEGRDRAFT_69013"/>
<dbReference type="Pfam" id="PF15249">
    <property type="entry name" value="GLTSCR1"/>
    <property type="match status" value="1"/>
</dbReference>
<dbReference type="OrthoDB" id="2556847at2759"/>
<feature type="region of interest" description="Disordered" evidence="1">
    <location>
        <begin position="96"/>
        <end position="124"/>
    </location>
</feature>
<evidence type="ECO:0000313" key="4">
    <source>
        <dbReference type="Proteomes" id="UP000006671"/>
    </source>
</evidence>
<evidence type="ECO:0000256" key="1">
    <source>
        <dbReference type="SAM" id="MobiDB-lite"/>
    </source>
</evidence>
<sequence length="535" mass="59311">MNPNGNGNNNNLSQLQIQQILQQQQQMGGMINPFMLLNQQGGNSSGGMGNGMMGINPSNLAGFQGGQNNMTGNFNTPSTSANNNSNNGVMGLVRASTPTSTSTTTTTSNVIPSVNNTPNTNTNPQSGNPNSMLMALMQASQGNPTLMPLLFQLQNNPQIFQLLQALHSSGVNITPQMLQAIIMNPNLIQTLLQGSNTGAMNMNVTPNNNNTTTTHVNIHQPSASSIQRSTPTSSASTPPPNLIHQNGNSTITPNGMLNLNNPVTNNQIISSQPNTMNMSSNINILANNPVNNPVRHPPFKTEPVVGTKIEGFNPNQPGNSFVTMNNANQNHDMYSQKDKKKLALDPDYKTPFRSIDDSIKRLEPFKEAFYYSIKKDPNWDEKIKSVAEKFSKQAKIAEKHVNDVIFRELDRYIPIEQDIFVQRKIFELEKQAWEKEKEELMRRKEEDNKKPSNVGGDQSVIISSGEVEDPSLEALFREITPQNLNQSLNTTIQQTQSQYNSDELDFDKIFSDEDNNNNSSLYQNFSLQNEDEFFE</sequence>
<dbReference type="AlphaFoldDB" id="D2VJE8"/>
<feature type="compositionally biased region" description="Polar residues" evidence="1">
    <location>
        <begin position="516"/>
        <end position="528"/>
    </location>
</feature>
<gene>
    <name evidence="3" type="ORF">NAEGRDRAFT_69013</name>
</gene>
<dbReference type="RefSeq" id="XP_002675773.1">
    <property type="nucleotide sequence ID" value="XM_002675727.1"/>
</dbReference>
<keyword evidence="4" id="KW-1185">Reference proteome</keyword>
<protein>
    <submittedName>
        <fullName evidence="3">Predicted protein</fullName>
    </submittedName>
</protein>
<name>D2VJE8_NAEGR</name>
<dbReference type="EMBL" id="GG738876">
    <property type="protein sequence ID" value="EFC43029.1"/>
    <property type="molecule type" value="Genomic_DNA"/>
</dbReference>
<evidence type="ECO:0000259" key="2">
    <source>
        <dbReference type="Pfam" id="PF15249"/>
    </source>
</evidence>
<feature type="region of interest" description="Disordered" evidence="1">
    <location>
        <begin position="443"/>
        <end position="463"/>
    </location>
</feature>
<evidence type="ECO:0000313" key="3">
    <source>
        <dbReference type="EMBL" id="EFC43029.1"/>
    </source>
</evidence>
<reference evidence="3 4" key="1">
    <citation type="journal article" date="2010" name="Cell">
        <title>The genome of Naegleria gruberi illuminates early eukaryotic versatility.</title>
        <authorList>
            <person name="Fritz-Laylin L.K."/>
            <person name="Prochnik S.E."/>
            <person name="Ginger M.L."/>
            <person name="Dacks J.B."/>
            <person name="Carpenter M.L."/>
            <person name="Field M.C."/>
            <person name="Kuo A."/>
            <person name="Paredez A."/>
            <person name="Chapman J."/>
            <person name="Pham J."/>
            <person name="Shu S."/>
            <person name="Neupane R."/>
            <person name="Cipriano M."/>
            <person name="Mancuso J."/>
            <person name="Tu H."/>
            <person name="Salamov A."/>
            <person name="Lindquist E."/>
            <person name="Shapiro H."/>
            <person name="Lucas S."/>
            <person name="Grigoriev I.V."/>
            <person name="Cande W.Z."/>
            <person name="Fulton C."/>
            <person name="Rokhsar D.S."/>
            <person name="Dawson S.C."/>
        </authorList>
    </citation>
    <scope>NUCLEOTIDE SEQUENCE [LARGE SCALE GENOMIC DNA]</scope>
    <source>
        <strain evidence="3 4">NEG-M</strain>
    </source>
</reference>
<dbReference type="InterPro" id="IPR015671">
    <property type="entry name" value="GSCR1_dom"/>
</dbReference>
<proteinExistence type="predicted"/>
<organism evidence="4">
    <name type="scientific">Naegleria gruberi</name>
    <name type="common">Amoeba</name>
    <dbReference type="NCBI Taxonomy" id="5762"/>
    <lineage>
        <taxon>Eukaryota</taxon>
        <taxon>Discoba</taxon>
        <taxon>Heterolobosea</taxon>
        <taxon>Tetramitia</taxon>
        <taxon>Eutetramitia</taxon>
        <taxon>Vahlkampfiidae</taxon>
        <taxon>Naegleria</taxon>
    </lineage>
</organism>
<feature type="region of interest" description="Disordered" evidence="1">
    <location>
        <begin position="221"/>
        <end position="241"/>
    </location>
</feature>
<feature type="domain" description="GLTSCR protein conserved" evidence="2">
    <location>
        <begin position="340"/>
        <end position="438"/>
    </location>
</feature>
<dbReference type="GeneID" id="8853003"/>
<accession>D2VJE8</accession>
<dbReference type="VEuPathDB" id="AmoebaDB:NAEGRDRAFT_69013"/>
<feature type="region of interest" description="Disordered" evidence="1">
    <location>
        <begin position="503"/>
        <end position="535"/>
    </location>
</feature>
<dbReference type="OMA" id="NTSMMIN"/>
<dbReference type="Proteomes" id="UP000006671">
    <property type="component" value="Unassembled WGS sequence"/>
</dbReference>